<name>A0A1H7JNP5_OLID1</name>
<proteinExistence type="predicted"/>
<reference evidence="2" key="1">
    <citation type="submission" date="2016-10" db="EMBL/GenBank/DDBJ databases">
        <authorList>
            <person name="Varghese N."/>
            <person name="Submissions S."/>
        </authorList>
    </citation>
    <scope>NUCLEOTIDE SEQUENCE [LARGE SCALE GENOMIC DNA]</scope>
    <source>
        <strain evidence="2">DSM 18733</strain>
    </source>
</reference>
<evidence type="ECO:0000313" key="2">
    <source>
        <dbReference type="Proteomes" id="UP000199421"/>
    </source>
</evidence>
<dbReference type="RefSeq" id="WP_093319624.1">
    <property type="nucleotide sequence ID" value="NZ_FOAF01000001.1"/>
</dbReference>
<dbReference type="Proteomes" id="UP000199421">
    <property type="component" value="Unassembled WGS sequence"/>
</dbReference>
<accession>A0A1H7JNP5</accession>
<dbReference type="OrthoDB" id="799726at2"/>
<protein>
    <submittedName>
        <fullName evidence="1">Uncharacterized protein</fullName>
    </submittedName>
</protein>
<dbReference type="AlphaFoldDB" id="A0A1H7JNP5"/>
<keyword evidence="2" id="KW-1185">Reference proteome</keyword>
<gene>
    <name evidence="1" type="ORF">SAMN05661044_01071</name>
</gene>
<sequence>MKQKGKITAFAQHIIDTFRILYYEEGITGRAFSNIITDKANPTRVGNIESEYTIDKYSPELIIKGLNYFGKTMQDILPDNLLDDDTLIEKTKVPILKGMSIKAALNSLIEEGYFNEPKLRSEITACYNSFLPKENHKRNSDISASLEDLYNEGKLLKIQGDKGQNKEDKLIRFVRNTDFKEG</sequence>
<dbReference type="EMBL" id="FOAF01000001">
    <property type="protein sequence ID" value="SEK75946.1"/>
    <property type="molecule type" value="Genomic_DNA"/>
</dbReference>
<evidence type="ECO:0000313" key="1">
    <source>
        <dbReference type="EMBL" id="SEK75946.1"/>
    </source>
</evidence>
<organism evidence="1 2">
    <name type="scientific">Olivibacter domesticus</name>
    <name type="common">Pseudosphingobacterium domesticum</name>
    <dbReference type="NCBI Taxonomy" id="407022"/>
    <lineage>
        <taxon>Bacteria</taxon>
        <taxon>Pseudomonadati</taxon>
        <taxon>Bacteroidota</taxon>
        <taxon>Sphingobacteriia</taxon>
        <taxon>Sphingobacteriales</taxon>
        <taxon>Sphingobacteriaceae</taxon>
        <taxon>Olivibacter</taxon>
    </lineage>
</organism>